<keyword evidence="16" id="KW-1185">Reference proteome</keyword>
<dbReference type="InterPro" id="IPR038591">
    <property type="entry name" value="NolW-like_sf"/>
</dbReference>
<feature type="compositionally biased region" description="Low complexity" evidence="11">
    <location>
        <begin position="409"/>
        <end position="432"/>
    </location>
</feature>
<keyword evidence="9" id="KW-0998">Cell outer membrane</keyword>
<evidence type="ECO:0000256" key="6">
    <source>
        <dbReference type="ARBA" id="ARBA00022729"/>
    </source>
</evidence>
<dbReference type="PRINTS" id="PR01032">
    <property type="entry name" value="PHAGEIV"/>
</dbReference>
<evidence type="ECO:0000256" key="11">
    <source>
        <dbReference type="SAM" id="MobiDB-lite"/>
    </source>
</evidence>
<comment type="subcellular location">
    <subcellularLocation>
        <location evidence="1 10">Cell outer membrane</location>
    </subcellularLocation>
</comment>
<organism evidence="15 16">
    <name type="scientific">Roseomonas indoligenes</name>
    <dbReference type="NCBI Taxonomy" id="2820811"/>
    <lineage>
        <taxon>Bacteria</taxon>
        <taxon>Pseudomonadati</taxon>
        <taxon>Pseudomonadota</taxon>
        <taxon>Alphaproteobacteria</taxon>
        <taxon>Acetobacterales</taxon>
        <taxon>Roseomonadaceae</taxon>
        <taxon>Roseomonas</taxon>
    </lineage>
</organism>
<dbReference type="InterPro" id="IPR004846">
    <property type="entry name" value="T2SS/T3SS_dom"/>
</dbReference>
<comment type="similarity">
    <text evidence="2">Belongs to the bacterial secretin family. GSP D subfamily.</text>
</comment>
<dbReference type="GO" id="GO:0015627">
    <property type="term" value="C:type II protein secretion system complex"/>
    <property type="evidence" value="ECO:0007669"/>
    <property type="project" value="InterPro"/>
</dbReference>
<evidence type="ECO:0000256" key="10">
    <source>
        <dbReference type="RuleBase" id="RU004004"/>
    </source>
</evidence>
<feature type="compositionally biased region" description="Gly residues" evidence="11">
    <location>
        <begin position="374"/>
        <end position="408"/>
    </location>
</feature>
<dbReference type="InterPro" id="IPR005644">
    <property type="entry name" value="NolW-like"/>
</dbReference>
<evidence type="ECO:0000259" key="14">
    <source>
        <dbReference type="Pfam" id="PF21305"/>
    </source>
</evidence>
<dbReference type="PANTHER" id="PTHR30332">
    <property type="entry name" value="PROBABLE GENERAL SECRETION PATHWAY PROTEIN D"/>
    <property type="match status" value="1"/>
</dbReference>
<dbReference type="Proteomes" id="UP000677537">
    <property type="component" value="Unassembled WGS sequence"/>
</dbReference>
<accession>A0A940N1E6</accession>
<feature type="domain" description="Type II/III secretion system secretin-like" evidence="12">
    <location>
        <begin position="559"/>
        <end position="725"/>
    </location>
</feature>
<dbReference type="Pfam" id="PF03958">
    <property type="entry name" value="Secretin_N"/>
    <property type="match status" value="2"/>
</dbReference>
<dbReference type="GO" id="GO:0015628">
    <property type="term" value="P:protein secretion by the type II secretion system"/>
    <property type="evidence" value="ECO:0007669"/>
    <property type="project" value="InterPro"/>
</dbReference>
<dbReference type="GO" id="GO:0009279">
    <property type="term" value="C:cell outer membrane"/>
    <property type="evidence" value="ECO:0007669"/>
    <property type="project" value="UniProtKB-SubCell"/>
</dbReference>
<dbReference type="Gene3D" id="3.30.1370.120">
    <property type="match status" value="3"/>
</dbReference>
<keyword evidence="4" id="KW-1134">Transmembrane beta strand</keyword>
<evidence type="ECO:0000256" key="2">
    <source>
        <dbReference type="ARBA" id="ARBA00006980"/>
    </source>
</evidence>
<dbReference type="Pfam" id="PF00263">
    <property type="entry name" value="Secretin"/>
    <property type="match status" value="1"/>
</dbReference>
<protein>
    <submittedName>
        <fullName evidence="15">Type II secretion system secretin GspD</fullName>
    </submittedName>
</protein>
<evidence type="ECO:0000256" key="7">
    <source>
        <dbReference type="ARBA" id="ARBA00022927"/>
    </source>
</evidence>
<dbReference type="Pfam" id="PF21305">
    <property type="entry name" value="type_II_gspD_N0"/>
    <property type="match status" value="1"/>
</dbReference>
<dbReference type="PRINTS" id="PR00811">
    <property type="entry name" value="BCTERIALGSPD"/>
</dbReference>
<dbReference type="NCBIfam" id="TIGR02517">
    <property type="entry name" value="type_II_gspD"/>
    <property type="match status" value="1"/>
</dbReference>
<dbReference type="InterPro" id="IPR049371">
    <property type="entry name" value="GspD-like_N0"/>
</dbReference>
<evidence type="ECO:0000313" key="15">
    <source>
        <dbReference type="EMBL" id="MBP0494955.1"/>
    </source>
</evidence>
<comment type="caution">
    <text evidence="15">The sequence shown here is derived from an EMBL/GenBank/DDBJ whole genome shotgun (WGS) entry which is preliminary data.</text>
</comment>
<proteinExistence type="inferred from homology"/>
<feature type="domain" description="NolW-like" evidence="13">
    <location>
        <begin position="329"/>
        <end position="490"/>
    </location>
</feature>
<name>A0A940N1E6_9PROT</name>
<dbReference type="InterPro" id="IPR013356">
    <property type="entry name" value="T2SS_GspD"/>
</dbReference>
<evidence type="ECO:0000256" key="8">
    <source>
        <dbReference type="ARBA" id="ARBA00023136"/>
    </source>
</evidence>
<evidence type="ECO:0000256" key="4">
    <source>
        <dbReference type="ARBA" id="ARBA00022452"/>
    </source>
</evidence>
<keyword evidence="5" id="KW-0812">Transmembrane</keyword>
<keyword evidence="7" id="KW-0653">Protein transport</keyword>
<dbReference type="PANTHER" id="PTHR30332:SF25">
    <property type="entry name" value="SECRETIN XPSD"/>
    <property type="match status" value="1"/>
</dbReference>
<dbReference type="InterPro" id="IPR001775">
    <property type="entry name" value="GspD/PilQ"/>
</dbReference>
<evidence type="ECO:0000313" key="16">
    <source>
        <dbReference type="Proteomes" id="UP000677537"/>
    </source>
</evidence>
<keyword evidence="3 10" id="KW-0813">Transport</keyword>
<feature type="domain" description="GspD-like N0" evidence="14">
    <location>
        <begin position="87"/>
        <end position="157"/>
    </location>
</feature>
<evidence type="ECO:0000256" key="5">
    <source>
        <dbReference type="ARBA" id="ARBA00022692"/>
    </source>
</evidence>
<keyword evidence="6" id="KW-0732">Signal</keyword>
<evidence type="ECO:0000259" key="13">
    <source>
        <dbReference type="Pfam" id="PF03958"/>
    </source>
</evidence>
<evidence type="ECO:0000256" key="1">
    <source>
        <dbReference type="ARBA" id="ARBA00004442"/>
    </source>
</evidence>
<evidence type="ECO:0000256" key="3">
    <source>
        <dbReference type="ARBA" id="ARBA00022448"/>
    </source>
</evidence>
<feature type="region of interest" description="Disordered" evidence="11">
    <location>
        <begin position="750"/>
        <end position="776"/>
    </location>
</feature>
<evidence type="ECO:0000256" key="9">
    <source>
        <dbReference type="ARBA" id="ARBA00023237"/>
    </source>
</evidence>
<sequence length="776" mass="78740">MALRRLAPAVALLGAAACATRDPPLLEPLPPVTAGTGAAAARVNGLLGTPGVNLAPQVSLGTPTALGTAPAGTGISDIAPGAADISLDFADTDIREVVSQVLGGVLRVNYTIDPSVRGTATLRTPQPLNRVQALAALNTLLAQNGATVVQNNGLYRVLPIAAAASAGGGAAPAAGGVAGGGTAVPLRYASADDLARVLQPFVAGGGRVAADPGRNALIVSGDPATRDTLLSLIAAFDINILAGQSYAVFPVSAGDARDYATALQEALRGQSAGGGQGGGSLAGLVRVVPMQRINAVLVVSAQPRYVEDARRVYALVERTRRANVRGWSVYFLQNGRSNDIAYVLQQAFTPGRVTAQPTPAGGTAPGRQTRGVASTGGGTGTSGSGIGTSIGVGQRGGAASGGIGGSGGTAPSTGGSAALAPSAPAAGPDASANPLLGGLDPSEAGGGTGGAVESMRIIPHPQNNSLLVYATPQERETLETTLRRLDILPLQVRIDATIAEVTLNDQLQYGTQFFFRTGEFNGVLSTAVAAAATGGLNTAIPGFVFAGRRGDAGPLAISALQAVTDVRVLSSPQLVVLDNEPARLQVGQLVPFLTQSAQSTLTTGAPIVSSVDYRETGVIMEVTPRVNSGGLVTLDISQEVSDVVPGTTTTGLNSPTFSQRVVRTRVAVQDGQTVGLAGLIRDNASRGNQGIPWLSNIPILGSLVSTQDNNRQRTELLVLITPRVISDQRDARALTEDLRDSLSNAAALPGELQSLPLSGSPDPQARVRRRLGLDPR</sequence>
<reference evidence="15" key="1">
    <citation type="submission" date="2021-03" db="EMBL/GenBank/DDBJ databases">
        <authorList>
            <person name="So Y."/>
        </authorList>
    </citation>
    <scope>NUCLEOTIDE SEQUENCE</scope>
    <source>
        <strain evidence="15">SG15</strain>
    </source>
</reference>
<dbReference type="RefSeq" id="WP_209375753.1">
    <property type="nucleotide sequence ID" value="NZ_JAGIZA010000013.1"/>
</dbReference>
<feature type="region of interest" description="Disordered" evidence="11">
    <location>
        <begin position="353"/>
        <end position="433"/>
    </location>
</feature>
<gene>
    <name evidence="15" type="primary">gspD</name>
    <name evidence="15" type="ORF">J5Y10_19390</name>
</gene>
<dbReference type="EMBL" id="JAGIZA010000013">
    <property type="protein sequence ID" value="MBP0494955.1"/>
    <property type="molecule type" value="Genomic_DNA"/>
</dbReference>
<evidence type="ECO:0000259" key="12">
    <source>
        <dbReference type="Pfam" id="PF00263"/>
    </source>
</evidence>
<dbReference type="Gene3D" id="3.55.50.30">
    <property type="match status" value="1"/>
</dbReference>
<dbReference type="AlphaFoldDB" id="A0A940N1E6"/>
<dbReference type="InterPro" id="IPR050810">
    <property type="entry name" value="Bact_Secretion_Sys_Channel"/>
</dbReference>
<feature type="domain" description="NolW-like" evidence="13">
    <location>
        <begin position="184"/>
        <end position="239"/>
    </location>
</feature>
<dbReference type="PROSITE" id="PS51257">
    <property type="entry name" value="PROKAR_LIPOPROTEIN"/>
    <property type="match status" value="1"/>
</dbReference>
<keyword evidence="8" id="KW-0472">Membrane</keyword>